<sequence>MAQQRSESGRRRLPPEVRRTQILDAACAEFSERGFASTRIDDIAARAGLSKGGIYTHFPSKDAVLEALLGLLLNTSVLDERALTTGEVTLERVIDLLASELYTWCTREPFVATFRLLMAESVRLPGLVDQWRKQAENAYAAAIGKMVRKGVMQGHLRPGAATKNPLLLIAPITQMCVRRALISAPVNQREFARHREAYRELLRELLAPSRGNPNLGECGENRGRNMPRVMKQDFPDGACHLTLEDSAAPDKNRSWII</sequence>
<name>A0A071MHB2_9BURK</name>
<proteinExistence type="predicted"/>
<dbReference type="FunFam" id="1.10.10.60:FF:000141">
    <property type="entry name" value="TetR family transcriptional regulator"/>
    <property type="match status" value="1"/>
</dbReference>
<evidence type="ECO:0000256" key="4">
    <source>
        <dbReference type="PROSITE-ProRule" id="PRU00335"/>
    </source>
</evidence>
<dbReference type="GO" id="GO:0000976">
    <property type="term" value="F:transcription cis-regulatory region binding"/>
    <property type="evidence" value="ECO:0007669"/>
    <property type="project" value="TreeGrafter"/>
</dbReference>
<dbReference type="InterPro" id="IPR036271">
    <property type="entry name" value="Tet_transcr_reg_TetR-rel_C_sf"/>
</dbReference>
<comment type="caution">
    <text evidence="6">The sequence shown here is derived from an EMBL/GenBank/DDBJ whole genome shotgun (WGS) entry which is preliminary data.</text>
</comment>
<dbReference type="PANTHER" id="PTHR30055:SF234">
    <property type="entry name" value="HTH-TYPE TRANSCRIPTIONAL REGULATOR BETI"/>
    <property type="match status" value="1"/>
</dbReference>
<dbReference type="Gene3D" id="1.10.357.10">
    <property type="entry name" value="Tetracycline Repressor, domain 2"/>
    <property type="match status" value="1"/>
</dbReference>
<dbReference type="InterPro" id="IPR009057">
    <property type="entry name" value="Homeodomain-like_sf"/>
</dbReference>
<dbReference type="SUPFAM" id="SSF46689">
    <property type="entry name" value="Homeodomain-like"/>
    <property type="match status" value="1"/>
</dbReference>
<dbReference type="EMBL" id="JJOA01000007">
    <property type="protein sequence ID" value="KEA60058.1"/>
    <property type="molecule type" value="Genomic_DNA"/>
</dbReference>
<dbReference type="PANTHER" id="PTHR30055">
    <property type="entry name" value="HTH-TYPE TRANSCRIPTIONAL REGULATOR RUTR"/>
    <property type="match status" value="1"/>
</dbReference>
<dbReference type="InterPro" id="IPR050109">
    <property type="entry name" value="HTH-type_TetR-like_transc_reg"/>
</dbReference>
<dbReference type="Pfam" id="PF00440">
    <property type="entry name" value="TetR_N"/>
    <property type="match status" value="1"/>
</dbReference>
<dbReference type="AlphaFoldDB" id="A0A071MHB2"/>
<keyword evidence="3" id="KW-0804">Transcription</keyword>
<keyword evidence="1" id="KW-0805">Transcription regulation</keyword>
<feature type="domain" description="HTH tetR-type" evidence="5">
    <location>
        <begin position="16"/>
        <end position="76"/>
    </location>
</feature>
<feature type="DNA-binding region" description="H-T-H motif" evidence="4">
    <location>
        <begin position="39"/>
        <end position="58"/>
    </location>
</feature>
<accession>A0A071MHB2</accession>
<dbReference type="Pfam" id="PF14246">
    <property type="entry name" value="TetR_C_7"/>
    <property type="match status" value="1"/>
</dbReference>
<evidence type="ECO:0000256" key="1">
    <source>
        <dbReference type="ARBA" id="ARBA00023015"/>
    </source>
</evidence>
<evidence type="ECO:0000313" key="6">
    <source>
        <dbReference type="EMBL" id="KEA60058.1"/>
    </source>
</evidence>
<dbReference type="InterPro" id="IPR001647">
    <property type="entry name" value="HTH_TetR"/>
</dbReference>
<protein>
    <recommendedName>
        <fullName evidence="5">HTH tetR-type domain-containing protein</fullName>
    </recommendedName>
</protein>
<reference evidence="6" key="1">
    <citation type="submission" date="2014-04" db="EMBL/GenBank/DDBJ databases">
        <title>In planta biocontrol of soil-borne Fusarium wilt of banana through a plant endophytic bacterium, Burkholderia cenocepacia 869T2.</title>
        <authorList>
            <person name="Ho Y.-N."/>
            <person name="Chiang H.-M."/>
            <person name="Chao C.-P."/>
            <person name="Su C.-C."/>
            <person name="Hsu H.-F."/>
            <person name="Guo C.-T."/>
            <person name="Hsieh J.-L."/>
            <person name="Huang C.-C."/>
        </authorList>
    </citation>
    <scope>NUCLEOTIDE SEQUENCE [LARGE SCALE GENOMIC DNA]</scope>
    <source>
        <strain evidence="6">869T2</strain>
    </source>
</reference>
<dbReference type="PROSITE" id="PS50977">
    <property type="entry name" value="HTH_TETR_2"/>
    <property type="match status" value="1"/>
</dbReference>
<dbReference type="OrthoDB" id="116240at2"/>
<dbReference type="PRINTS" id="PR00455">
    <property type="entry name" value="HTHTETR"/>
</dbReference>
<dbReference type="SUPFAM" id="SSF48498">
    <property type="entry name" value="Tetracyclin repressor-like, C-terminal domain"/>
    <property type="match status" value="1"/>
</dbReference>
<dbReference type="GO" id="GO:0003700">
    <property type="term" value="F:DNA-binding transcription factor activity"/>
    <property type="evidence" value="ECO:0007669"/>
    <property type="project" value="TreeGrafter"/>
</dbReference>
<gene>
    <name evidence="6" type="ORF">DT99_08185</name>
</gene>
<organism evidence="6">
    <name type="scientific">Burkholderia cenocepacia</name>
    <dbReference type="NCBI Taxonomy" id="95486"/>
    <lineage>
        <taxon>Bacteria</taxon>
        <taxon>Pseudomonadati</taxon>
        <taxon>Pseudomonadota</taxon>
        <taxon>Betaproteobacteria</taxon>
        <taxon>Burkholderiales</taxon>
        <taxon>Burkholderiaceae</taxon>
        <taxon>Burkholderia</taxon>
        <taxon>Burkholderia cepacia complex</taxon>
    </lineage>
</organism>
<keyword evidence="2 4" id="KW-0238">DNA-binding</keyword>
<dbReference type="InterPro" id="IPR039536">
    <property type="entry name" value="TetR_C_Proteobacteria"/>
</dbReference>
<evidence type="ECO:0000259" key="5">
    <source>
        <dbReference type="PROSITE" id="PS50977"/>
    </source>
</evidence>
<evidence type="ECO:0000256" key="2">
    <source>
        <dbReference type="ARBA" id="ARBA00023125"/>
    </source>
</evidence>
<evidence type="ECO:0000256" key="3">
    <source>
        <dbReference type="ARBA" id="ARBA00023163"/>
    </source>
</evidence>